<keyword evidence="4" id="KW-1185">Reference proteome</keyword>
<comment type="caution">
    <text evidence="3">The sequence shown here is derived from an EMBL/GenBank/DDBJ whole genome shotgun (WGS) entry which is preliminary data.</text>
</comment>
<evidence type="ECO:0000256" key="1">
    <source>
        <dbReference type="SAM" id="MobiDB-lite"/>
    </source>
</evidence>
<feature type="transmembrane region" description="Helical" evidence="2">
    <location>
        <begin position="388"/>
        <end position="410"/>
    </location>
</feature>
<evidence type="ECO:0000313" key="3">
    <source>
        <dbReference type="EMBL" id="GET89034.1"/>
    </source>
</evidence>
<organism evidence="3 4">
    <name type="scientific">Leishmania tarentolae</name>
    <name type="common">Sauroleishmania tarentolae</name>
    <dbReference type="NCBI Taxonomy" id="5689"/>
    <lineage>
        <taxon>Eukaryota</taxon>
        <taxon>Discoba</taxon>
        <taxon>Euglenozoa</taxon>
        <taxon>Kinetoplastea</taxon>
        <taxon>Metakinetoplastina</taxon>
        <taxon>Trypanosomatida</taxon>
        <taxon>Trypanosomatidae</taxon>
        <taxon>Leishmaniinae</taxon>
        <taxon>Leishmania</taxon>
        <taxon>lizard Leishmania</taxon>
    </lineage>
</organism>
<dbReference type="AlphaFoldDB" id="A0A640KJ05"/>
<keyword evidence="2" id="KW-0472">Membrane</keyword>
<evidence type="ECO:0000256" key="2">
    <source>
        <dbReference type="SAM" id="Phobius"/>
    </source>
</evidence>
<evidence type="ECO:0000313" key="4">
    <source>
        <dbReference type="Proteomes" id="UP000419144"/>
    </source>
</evidence>
<proteinExistence type="predicted"/>
<dbReference type="EMBL" id="BLBS01000033">
    <property type="protein sequence ID" value="GET89034.1"/>
    <property type="molecule type" value="Genomic_DNA"/>
</dbReference>
<dbReference type="OrthoDB" id="273576at2759"/>
<protein>
    <submittedName>
        <fullName evidence="3">Hypothetical predicted multi-pass transmembrane protein</fullName>
    </submittedName>
</protein>
<keyword evidence="2" id="KW-1133">Transmembrane helix</keyword>
<dbReference type="VEuPathDB" id="TriTrypDB:LtaPh_2420200"/>
<accession>A0A640KJ05</accession>
<gene>
    <name evidence="3" type="ORF">LtaPh_2420200</name>
</gene>
<name>A0A640KJ05_LEITA</name>
<keyword evidence="2 3" id="KW-0812">Transmembrane</keyword>
<sequence length="445" mass="48398">MYGITTLVCAPLSSVSTRSYPMRRGQEKRPGCFHSVLWTASASAVLLLCALLCSCCLAGAAVEQESLVLHKSLVDLFNAENALWTVSLGTPNAETSSDMWTTMHEVRVEAQPSESAASLLFTLRPSSSKHRMDDAEAEKYDEDGVATGKQSATRNGNAFTRAQYRKPFGRLARSFRGMSCEEYRTGGRGPQGTVQGRCFFLSDSSEDFFISYEVNNTDNHKAKSGSEESAATKIPTAMRRRGQGRATENVMTSPHAKVRSSVEVPGAEPRIVRSSSTSGLWTEHILLDNSAAASSKETNAGATEGHVRVGDVTIDEYIREMADAHRSKQVVLKLAIVVPPKTAASSDGDTQEVMHVRLECVTGTFYEDVVKRNTGAVKAARTTFFHRWVWPVLLVTAIYGMLTATARLVAWRKAAQGSVASATAGAARKQRDERLHGYAGHIYGC</sequence>
<reference evidence="3" key="1">
    <citation type="submission" date="2019-11" db="EMBL/GenBank/DDBJ databases">
        <title>Leishmania tarentolae CDS.</title>
        <authorList>
            <person name="Goto Y."/>
            <person name="Yamagishi J."/>
        </authorList>
    </citation>
    <scope>NUCLEOTIDE SEQUENCE [LARGE SCALE GENOMIC DNA]</scope>
    <source>
        <strain evidence="3">Parrot Tar II</strain>
    </source>
</reference>
<dbReference type="Proteomes" id="UP000419144">
    <property type="component" value="Unassembled WGS sequence"/>
</dbReference>
<feature type="region of interest" description="Disordered" evidence="1">
    <location>
        <begin position="239"/>
        <end position="270"/>
    </location>
</feature>